<feature type="transmembrane region" description="Helical" evidence="2">
    <location>
        <begin position="185"/>
        <end position="205"/>
    </location>
</feature>
<feature type="transmembrane region" description="Helical" evidence="2">
    <location>
        <begin position="96"/>
        <end position="116"/>
    </location>
</feature>
<feature type="transmembrane region" description="Helical" evidence="2">
    <location>
        <begin position="442"/>
        <end position="465"/>
    </location>
</feature>
<gene>
    <name evidence="3" type="ORF">FHS22_006241</name>
</gene>
<accession>A0A841D8H8</accession>
<dbReference type="EMBL" id="JACHJJ010000027">
    <property type="protein sequence ID" value="MBB5966942.1"/>
    <property type="molecule type" value="Genomic_DNA"/>
</dbReference>
<keyword evidence="2" id="KW-1133">Transmembrane helix</keyword>
<comment type="caution">
    <text evidence="3">The sequence shown here is derived from an EMBL/GenBank/DDBJ whole genome shotgun (WGS) entry which is preliminary data.</text>
</comment>
<feature type="transmembrane region" description="Helical" evidence="2">
    <location>
        <begin position="122"/>
        <end position="144"/>
    </location>
</feature>
<sequence>MAVPQKSAQAVAAGSTVPVRALSSSLPIDIVLGLLVMVALPLAIVAIPNTIAVVKALLPADVAELDMVRAHGLALPAMVLTVPLAAVVVRRMRAAPILVGGLTLLALADAAGGYAGSPLVVGILRVAHGVGAGLLVPATLVAVWERPRILRAVWAGVLAVSLLAAQALALWPLDEATSWRITLQPYPLLTGVALALSALYLVLWLRSGQSAAAGPGPSSAERGRLLMTTAPAVGIVVLALGATFGWAPELIAAAALLSVLALLGLASVGTFEGVNGRTLAYTTVAVGVVALPTAAQVTYVGLGGLGGPGLSGLWQAFTAAGVAGLAAAVLAGRLKDQIMPLVAAGGLVVMVGGLCAVRFLLPAAGGPALVIPFLLLAVGAATALTSALRPSGPGAALFALSLFFPGVLAGFMLGSGVLLLRLREAVREAASAQSLVDAYVSALHLWALIGGALVVAVIVLGAILARRAPTAPGTAAADSAAGEEGRPVTAPEPEPERGAARSHEPGREAGHEPDAGQEPEPESAGTGPVVPSPMSSPEGSTEDRPADA</sequence>
<proteinExistence type="predicted"/>
<name>A0A841D8H8_PLAVE</name>
<dbReference type="RefSeq" id="WP_184947537.1">
    <property type="nucleotide sequence ID" value="NZ_BAAAWZ010000001.1"/>
</dbReference>
<feature type="transmembrane region" description="Helical" evidence="2">
    <location>
        <begin position="312"/>
        <end position="331"/>
    </location>
</feature>
<evidence type="ECO:0000256" key="2">
    <source>
        <dbReference type="SAM" id="Phobius"/>
    </source>
</evidence>
<feature type="transmembrane region" description="Helical" evidence="2">
    <location>
        <begin position="151"/>
        <end position="173"/>
    </location>
</feature>
<feature type="region of interest" description="Disordered" evidence="1">
    <location>
        <begin position="471"/>
        <end position="548"/>
    </location>
</feature>
<keyword evidence="2" id="KW-0472">Membrane</keyword>
<feature type="transmembrane region" description="Helical" evidence="2">
    <location>
        <begin position="250"/>
        <end position="271"/>
    </location>
</feature>
<dbReference type="AlphaFoldDB" id="A0A841D8H8"/>
<evidence type="ECO:0000256" key="1">
    <source>
        <dbReference type="SAM" id="MobiDB-lite"/>
    </source>
</evidence>
<evidence type="ECO:0008006" key="5">
    <source>
        <dbReference type="Google" id="ProtNLM"/>
    </source>
</evidence>
<feature type="transmembrane region" description="Helical" evidence="2">
    <location>
        <begin position="395"/>
        <end position="422"/>
    </location>
</feature>
<dbReference type="Proteomes" id="UP000562352">
    <property type="component" value="Unassembled WGS sequence"/>
</dbReference>
<feature type="transmembrane region" description="Helical" evidence="2">
    <location>
        <begin position="278"/>
        <end position="300"/>
    </location>
</feature>
<reference evidence="3 4" key="1">
    <citation type="submission" date="2020-08" db="EMBL/GenBank/DDBJ databases">
        <title>Genomic Encyclopedia of Type Strains, Phase III (KMG-III): the genomes of soil and plant-associated and newly described type strains.</title>
        <authorList>
            <person name="Whitman W."/>
        </authorList>
    </citation>
    <scope>NUCLEOTIDE SEQUENCE [LARGE SCALE GENOMIC DNA]</scope>
    <source>
        <strain evidence="3 4">CECT 3303</strain>
    </source>
</reference>
<feature type="transmembrane region" description="Helical" evidence="2">
    <location>
        <begin position="338"/>
        <end position="361"/>
    </location>
</feature>
<feature type="transmembrane region" description="Helical" evidence="2">
    <location>
        <begin position="30"/>
        <end position="58"/>
    </location>
</feature>
<feature type="transmembrane region" description="Helical" evidence="2">
    <location>
        <begin position="367"/>
        <end position="388"/>
    </location>
</feature>
<evidence type="ECO:0000313" key="4">
    <source>
        <dbReference type="Proteomes" id="UP000562352"/>
    </source>
</evidence>
<organism evidence="3 4">
    <name type="scientific">Planomonospora venezuelensis</name>
    <dbReference type="NCBI Taxonomy" id="1999"/>
    <lineage>
        <taxon>Bacteria</taxon>
        <taxon>Bacillati</taxon>
        <taxon>Actinomycetota</taxon>
        <taxon>Actinomycetes</taxon>
        <taxon>Streptosporangiales</taxon>
        <taxon>Streptosporangiaceae</taxon>
        <taxon>Planomonospora</taxon>
    </lineage>
</organism>
<feature type="transmembrane region" description="Helical" evidence="2">
    <location>
        <begin position="225"/>
        <end position="244"/>
    </location>
</feature>
<keyword evidence="2" id="KW-0812">Transmembrane</keyword>
<evidence type="ECO:0000313" key="3">
    <source>
        <dbReference type="EMBL" id="MBB5966942.1"/>
    </source>
</evidence>
<protein>
    <recommendedName>
        <fullName evidence="5">MFS transporter</fullName>
    </recommendedName>
</protein>
<feature type="compositionally biased region" description="Basic and acidic residues" evidence="1">
    <location>
        <begin position="494"/>
        <end position="514"/>
    </location>
</feature>
<feature type="transmembrane region" description="Helical" evidence="2">
    <location>
        <begin position="70"/>
        <end position="89"/>
    </location>
</feature>
<feature type="compositionally biased region" description="Low complexity" evidence="1">
    <location>
        <begin position="471"/>
        <end position="482"/>
    </location>
</feature>
<keyword evidence="4" id="KW-1185">Reference proteome</keyword>